<dbReference type="GO" id="GO:0070187">
    <property type="term" value="C:shelterin complex"/>
    <property type="evidence" value="ECO:0007669"/>
    <property type="project" value="InterPro"/>
</dbReference>
<feature type="domain" description="TERF1-interacting nuclear factor 2 N-terminal" evidence="2">
    <location>
        <begin position="22"/>
        <end position="67"/>
    </location>
</feature>
<evidence type="ECO:0000256" key="1">
    <source>
        <dbReference type="SAM" id="SignalP"/>
    </source>
</evidence>
<dbReference type="GO" id="GO:1904356">
    <property type="term" value="P:regulation of telomere maintenance via telomere lengthening"/>
    <property type="evidence" value="ECO:0007669"/>
    <property type="project" value="TreeGrafter"/>
</dbReference>
<sequence length="72" mass="8259">MFIPLSTRIMAMPCLLMSACMWQVAQERNVDQYAKLAEFITLVTEMVPELLNYKQKTQLVLGLRAQVSECGY</sequence>
<proteinExistence type="predicted"/>
<reference evidence="3" key="1">
    <citation type="submission" date="2025-08" db="UniProtKB">
        <authorList>
            <consortium name="Ensembl"/>
        </authorList>
    </citation>
    <scope>IDENTIFICATION</scope>
</reference>
<accession>A0A8P4FXU8</accession>
<dbReference type="GeneTree" id="ENSGT00940000172707"/>
<feature type="signal peptide" evidence="1">
    <location>
        <begin position="1"/>
        <end position="27"/>
    </location>
</feature>
<dbReference type="AlphaFoldDB" id="A0A8P4FXU8"/>
<keyword evidence="1" id="KW-0732">Signal</keyword>
<dbReference type="PANTHER" id="PTHR15512">
    <property type="entry name" value="TERF1-INTERACTING NUCLEAR FACTOR 2"/>
    <property type="match status" value="1"/>
</dbReference>
<dbReference type="GO" id="GO:0042162">
    <property type="term" value="F:telomeric DNA binding"/>
    <property type="evidence" value="ECO:0007669"/>
    <property type="project" value="TreeGrafter"/>
</dbReference>
<keyword evidence="4" id="KW-1185">Reference proteome</keyword>
<dbReference type="Pfam" id="PF14973">
    <property type="entry name" value="TINF2_N"/>
    <property type="match status" value="1"/>
</dbReference>
<dbReference type="Proteomes" id="UP000694389">
    <property type="component" value="Unassembled WGS sequence"/>
</dbReference>
<dbReference type="Ensembl" id="ENSDLAT00005086592.1">
    <property type="protein sequence ID" value="ENSDLAP00005066358.1"/>
    <property type="gene ID" value="ENSDLAG00005028844.1"/>
</dbReference>
<reference evidence="3" key="2">
    <citation type="submission" date="2025-09" db="UniProtKB">
        <authorList>
            <consortium name="Ensembl"/>
        </authorList>
    </citation>
    <scope>IDENTIFICATION</scope>
</reference>
<organism evidence="3 4">
    <name type="scientific">Dicentrarchus labrax</name>
    <name type="common">European seabass</name>
    <name type="synonym">Morone labrax</name>
    <dbReference type="NCBI Taxonomy" id="13489"/>
    <lineage>
        <taxon>Eukaryota</taxon>
        <taxon>Metazoa</taxon>
        <taxon>Chordata</taxon>
        <taxon>Craniata</taxon>
        <taxon>Vertebrata</taxon>
        <taxon>Euteleostomi</taxon>
        <taxon>Actinopterygii</taxon>
        <taxon>Neopterygii</taxon>
        <taxon>Teleostei</taxon>
        <taxon>Neoteleostei</taxon>
        <taxon>Acanthomorphata</taxon>
        <taxon>Eupercaria</taxon>
        <taxon>Moronidae</taxon>
        <taxon>Dicentrarchus</taxon>
    </lineage>
</organism>
<evidence type="ECO:0000313" key="4">
    <source>
        <dbReference type="Proteomes" id="UP000694389"/>
    </source>
</evidence>
<dbReference type="InterPro" id="IPR039098">
    <property type="entry name" value="TINF2"/>
</dbReference>
<evidence type="ECO:0000259" key="2">
    <source>
        <dbReference type="Pfam" id="PF14973"/>
    </source>
</evidence>
<dbReference type="InterPro" id="IPR029400">
    <property type="entry name" value="TINF2_N"/>
</dbReference>
<dbReference type="PANTHER" id="PTHR15512:SF2">
    <property type="match status" value="1"/>
</dbReference>
<feature type="chain" id="PRO_5035937938" description="TERF1-interacting nuclear factor 2 N-terminal domain-containing protein" evidence="1">
    <location>
        <begin position="28"/>
        <end position="72"/>
    </location>
</feature>
<protein>
    <recommendedName>
        <fullName evidence="2">TERF1-interacting nuclear factor 2 N-terminal domain-containing protein</fullName>
    </recommendedName>
</protein>
<name>A0A8P4FXU8_DICLA</name>
<evidence type="ECO:0000313" key="3">
    <source>
        <dbReference type="Ensembl" id="ENSDLAP00005066358.1"/>
    </source>
</evidence>
<dbReference type="GO" id="GO:0016233">
    <property type="term" value="P:telomere capping"/>
    <property type="evidence" value="ECO:0007669"/>
    <property type="project" value="InterPro"/>
</dbReference>